<feature type="coiled-coil region" evidence="1">
    <location>
        <begin position="61"/>
        <end position="88"/>
    </location>
</feature>
<feature type="coiled-coil region" evidence="1">
    <location>
        <begin position="126"/>
        <end position="188"/>
    </location>
</feature>
<gene>
    <name evidence="2" type="ORF">DIATSA_LOCUS12013</name>
</gene>
<keyword evidence="3" id="KW-1185">Reference proteome</keyword>
<dbReference type="OrthoDB" id="8117728at2759"/>
<protein>
    <submittedName>
        <fullName evidence="2">Uncharacterized protein</fullName>
    </submittedName>
</protein>
<sequence length="200" mass="23193">MNDILKLLPIYFPAAFNADVLRKLNIDIGTLPQRSQHILRQTADNLYSLKIDQLDSTAISLQHSRLEVERMEGEYEILKVKQKNAELQMKIDSNKMFLNGLRRDLECSKEFLASQTPNPENIREHFRQLKLKVATYEENYEKAMAKFNKLSVPPHLYPKSLLTLASTLATLRAEAETLRQRADDVLLAREARSTINRLRR</sequence>
<name>A0A9N9RDR8_9NEOP</name>
<proteinExistence type="predicted"/>
<dbReference type="InterPro" id="IPR026243">
    <property type="entry name" value="HAUS1"/>
</dbReference>
<reference evidence="2" key="2">
    <citation type="submission" date="2022-10" db="EMBL/GenBank/DDBJ databases">
        <authorList>
            <consortium name="ENA_rothamsted_submissions"/>
            <consortium name="culmorum"/>
            <person name="King R."/>
        </authorList>
    </citation>
    <scope>NUCLEOTIDE SEQUENCE</scope>
</reference>
<evidence type="ECO:0000256" key="1">
    <source>
        <dbReference type="SAM" id="Coils"/>
    </source>
</evidence>
<accession>A0A9N9RDR8</accession>
<evidence type="ECO:0000313" key="2">
    <source>
        <dbReference type="EMBL" id="CAG9794659.1"/>
    </source>
</evidence>
<dbReference type="AlphaFoldDB" id="A0A9N9RDR8"/>
<organism evidence="2 3">
    <name type="scientific">Diatraea saccharalis</name>
    <name type="common">sugarcane borer</name>
    <dbReference type="NCBI Taxonomy" id="40085"/>
    <lineage>
        <taxon>Eukaryota</taxon>
        <taxon>Metazoa</taxon>
        <taxon>Ecdysozoa</taxon>
        <taxon>Arthropoda</taxon>
        <taxon>Hexapoda</taxon>
        <taxon>Insecta</taxon>
        <taxon>Pterygota</taxon>
        <taxon>Neoptera</taxon>
        <taxon>Endopterygota</taxon>
        <taxon>Lepidoptera</taxon>
        <taxon>Glossata</taxon>
        <taxon>Ditrysia</taxon>
        <taxon>Pyraloidea</taxon>
        <taxon>Crambidae</taxon>
        <taxon>Crambinae</taxon>
        <taxon>Diatraea</taxon>
    </lineage>
</organism>
<dbReference type="Proteomes" id="UP001153714">
    <property type="component" value="Chromosome 7"/>
</dbReference>
<dbReference type="EMBL" id="OU893338">
    <property type="protein sequence ID" value="CAG9794659.1"/>
    <property type="molecule type" value="Genomic_DNA"/>
</dbReference>
<dbReference type="Pfam" id="PF25762">
    <property type="entry name" value="HAUS1"/>
    <property type="match status" value="1"/>
</dbReference>
<reference evidence="2" key="1">
    <citation type="submission" date="2021-12" db="EMBL/GenBank/DDBJ databases">
        <authorList>
            <person name="King R."/>
        </authorList>
    </citation>
    <scope>NUCLEOTIDE SEQUENCE</scope>
</reference>
<evidence type="ECO:0000313" key="3">
    <source>
        <dbReference type="Proteomes" id="UP001153714"/>
    </source>
</evidence>
<keyword evidence="1" id="KW-0175">Coiled coil</keyword>